<dbReference type="WBParaSite" id="TCNE_0001351101-mRNA-1">
    <property type="protein sequence ID" value="TCNE_0001351101-mRNA-1"/>
    <property type="gene ID" value="TCNE_0001351101"/>
</dbReference>
<sequence>MPTAGNVFKPRSCEIGDNCTSLPREVISVLRDDLSVTVPSRKIDEQPVCKEWERRAQRIGGTKQRTL</sequence>
<dbReference type="EMBL" id="UYWY01021754">
    <property type="protein sequence ID" value="VDM44832.1"/>
    <property type="molecule type" value="Genomic_DNA"/>
</dbReference>
<name>A0A183UYE1_TOXCA</name>
<accession>A0A183UYE1</accession>
<organism evidence="2 3">
    <name type="scientific">Toxocara canis</name>
    <name type="common">Canine roundworm</name>
    <dbReference type="NCBI Taxonomy" id="6265"/>
    <lineage>
        <taxon>Eukaryota</taxon>
        <taxon>Metazoa</taxon>
        <taxon>Ecdysozoa</taxon>
        <taxon>Nematoda</taxon>
        <taxon>Chromadorea</taxon>
        <taxon>Rhabditida</taxon>
        <taxon>Spirurina</taxon>
        <taxon>Ascaridomorpha</taxon>
        <taxon>Ascaridoidea</taxon>
        <taxon>Toxocaridae</taxon>
        <taxon>Toxocara</taxon>
    </lineage>
</organism>
<evidence type="ECO:0000313" key="2">
    <source>
        <dbReference type="Proteomes" id="UP000050794"/>
    </source>
</evidence>
<keyword evidence="2" id="KW-1185">Reference proteome</keyword>
<proteinExistence type="predicted"/>
<reference evidence="3" key="1">
    <citation type="submission" date="2016-06" db="UniProtKB">
        <authorList>
            <consortium name="WormBaseParasite"/>
        </authorList>
    </citation>
    <scope>IDENTIFICATION</scope>
</reference>
<reference evidence="1 2" key="2">
    <citation type="submission" date="2018-11" db="EMBL/GenBank/DDBJ databases">
        <authorList>
            <consortium name="Pathogen Informatics"/>
        </authorList>
    </citation>
    <scope>NUCLEOTIDE SEQUENCE [LARGE SCALE GENOMIC DNA]</scope>
</reference>
<evidence type="ECO:0000313" key="3">
    <source>
        <dbReference type="WBParaSite" id="TCNE_0001351101-mRNA-1"/>
    </source>
</evidence>
<gene>
    <name evidence="1" type="ORF">TCNE_LOCUS13511</name>
</gene>
<dbReference type="Proteomes" id="UP000050794">
    <property type="component" value="Unassembled WGS sequence"/>
</dbReference>
<protein>
    <submittedName>
        <fullName evidence="3">AbrB/MazE/SpoVT family DNA-binding domain-containing protein</fullName>
    </submittedName>
</protein>
<dbReference type="AlphaFoldDB" id="A0A183UYE1"/>
<evidence type="ECO:0000313" key="1">
    <source>
        <dbReference type="EMBL" id="VDM44832.1"/>
    </source>
</evidence>